<sequence>MPRHPLKRRGRQGTDLHHGLRAPVPDPCIGNDRRPLSVRNRFARPSAASRRLSAARDMHNSDRVVTAISADGRLITGVVGVMKGMFENFLDWVLAALVLVTLGLIAVKVISYKKARPRPLSFIDDGRGVAVGVDAPSAFAGFRFAELHPPTFRFEIHGNFSWTIWFTMAVHVPDRFFDLTLLPPVILCVPRGSTTFVPGELIGFNSRGQMTGPAGAKYFSAIERRAPTQKSLVYAIRPIVISTNRDGYSPMARYELRCHSTAPNTDSAGLLSTHFELAYQPRNSQLAGLVPGLGQLQPPPQYGASGIPLIRLQYQARSNRENQRDSVTLHPDELAPAPDARDGEVYRFTFRADQSYCVQGKATRHLMTLVNRTTPWLIGAMVAAFIGAVIQRYVN</sequence>
<dbReference type="KEGG" id="mmc:Mmcs_0842"/>
<evidence type="ECO:0000256" key="2">
    <source>
        <dbReference type="SAM" id="Phobius"/>
    </source>
</evidence>
<feature type="compositionally biased region" description="Basic residues" evidence="1">
    <location>
        <begin position="1"/>
        <end position="11"/>
    </location>
</feature>
<evidence type="ECO:0000313" key="3">
    <source>
        <dbReference type="EMBL" id="ABG06959.1"/>
    </source>
</evidence>
<dbReference type="AlphaFoldDB" id="A0A5Q5BFQ0"/>
<feature type="transmembrane region" description="Helical" evidence="2">
    <location>
        <begin position="92"/>
        <end position="110"/>
    </location>
</feature>
<keyword evidence="2" id="KW-1133">Transmembrane helix</keyword>
<keyword evidence="2" id="KW-0472">Membrane</keyword>
<dbReference type="EMBL" id="CP000384">
    <property type="protein sequence ID" value="ABG06959.1"/>
    <property type="molecule type" value="Genomic_DNA"/>
</dbReference>
<organism evidence="3">
    <name type="scientific">Mycobacterium sp. (strain MCS)</name>
    <dbReference type="NCBI Taxonomy" id="164756"/>
    <lineage>
        <taxon>Bacteria</taxon>
        <taxon>Bacillati</taxon>
        <taxon>Actinomycetota</taxon>
        <taxon>Actinomycetes</taxon>
        <taxon>Mycobacteriales</taxon>
        <taxon>Mycobacteriaceae</taxon>
        <taxon>Mycobacterium</taxon>
    </lineage>
</organism>
<evidence type="ECO:0000256" key="1">
    <source>
        <dbReference type="SAM" id="MobiDB-lite"/>
    </source>
</evidence>
<gene>
    <name evidence="3" type="ordered locus">Mmcs_0842</name>
</gene>
<feature type="transmembrane region" description="Helical" evidence="2">
    <location>
        <begin position="374"/>
        <end position="394"/>
    </location>
</feature>
<reference evidence="3" key="1">
    <citation type="submission" date="2006-06" db="EMBL/GenBank/DDBJ databases">
        <title>Complete sequence of chromosome of Mycobacterium sp. MCS.</title>
        <authorList>
            <consortium name="US DOE Joint Genome Institute"/>
            <person name="Copeland A."/>
            <person name="Lucas S."/>
            <person name="Lapidus A."/>
            <person name="Barry K."/>
            <person name="Detter J.C."/>
            <person name="Glavina del Rio T."/>
            <person name="Hammon N."/>
            <person name="Israni S."/>
            <person name="Dalin E."/>
            <person name="Tice H."/>
            <person name="Pitluck S."/>
            <person name="Martinez M."/>
            <person name="Schmutz J."/>
            <person name="Larimer F."/>
            <person name="Land M."/>
            <person name="Hauser L."/>
            <person name="Kyrpides N."/>
            <person name="Kim E."/>
            <person name="Miller C.D."/>
            <person name="Hughes J.E."/>
            <person name="Anderson A.J."/>
            <person name="Sims R.C."/>
            <person name="Richardson P."/>
        </authorList>
    </citation>
    <scope>NUCLEOTIDE SEQUENCE [LARGE SCALE GENOMIC DNA]</scope>
    <source>
        <strain evidence="3">MCS</strain>
    </source>
</reference>
<feature type="region of interest" description="Disordered" evidence="1">
    <location>
        <begin position="1"/>
        <end position="32"/>
    </location>
</feature>
<protein>
    <submittedName>
        <fullName evidence="3">Uncharacterized protein</fullName>
    </submittedName>
</protein>
<accession>A0A5Q5BFQ0</accession>
<name>A0A5Q5BFQ0_MYCSS</name>
<proteinExistence type="predicted"/>
<keyword evidence="2" id="KW-0812">Transmembrane</keyword>